<dbReference type="InterPro" id="IPR050330">
    <property type="entry name" value="Bact_OuterMem_StrucFunc"/>
</dbReference>
<dbReference type="OrthoDB" id="5652883at2"/>
<feature type="domain" description="OmpA-like" evidence="2">
    <location>
        <begin position="58"/>
        <end position="173"/>
    </location>
</feature>
<accession>A0A1J8NG93</accession>
<dbReference type="InterPro" id="IPR006665">
    <property type="entry name" value="OmpA-like"/>
</dbReference>
<dbReference type="STRING" id="1225476.A1D18_05760"/>
<dbReference type="PROSITE" id="PS51257">
    <property type="entry name" value="PROKAR_LIPOPROTEIN"/>
    <property type="match status" value="1"/>
</dbReference>
<dbReference type="InterPro" id="IPR036737">
    <property type="entry name" value="OmpA-like_sf"/>
</dbReference>
<dbReference type="PROSITE" id="PS51123">
    <property type="entry name" value="OMPA_2"/>
    <property type="match status" value="1"/>
</dbReference>
<reference evidence="3 4" key="1">
    <citation type="submission" date="2016-03" db="EMBL/GenBank/DDBJ databases">
        <title>Comparative genomics of Rickettsiella.</title>
        <authorList>
            <person name="Chandler C."/>
            <person name="Wang Y."/>
        </authorList>
    </citation>
    <scope>NUCLEOTIDE SEQUENCE [LARGE SCALE GENOMIC DNA]</scope>
    <source>
        <strain evidence="3 4">RCFS May 2013</strain>
    </source>
</reference>
<keyword evidence="4" id="KW-1185">Reference proteome</keyword>
<comment type="caution">
    <text evidence="3">The sequence shown here is derived from an EMBL/GenBank/DDBJ whole genome shotgun (WGS) entry which is preliminary data.</text>
</comment>
<dbReference type="RefSeq" id="WP_071662836.1">
    <property type="nucleotide sequence ID" value="NZ_LUKY01000033.1"/>
</dbReference>
<dbReference type="EMBL" id="LUKY01000033">
    <property type="protein sequence ID" value="OIZ94345.1"/>
    <property type="molecule type" value="Genomic_DNA"/>
</dbReference>
<dbReference type="CDD" id="cd07185">
    <property type="entry name" value="OmpA_C-like"/>
    <property type="match status" value="1"/>
</dbReference>
<dbReference type="Proteomes" id="UP000183924">
    <property type="component" value="Unassembled WGS sequence"/>
</dbReference>
<keyword evidence="1" id="KW-0472">Membrane</keyword>
<dbReference type="AlphaFoldDB" id="A0A1J8NG93"/>
<dbReference type="PANTHER" id="PTHR30329">
    <property type="entry name" value="STATOR ELEMENT OF FLAGELLAR MOTOR COMPLEX"/>
    <property type="match status" value="1"/>
</dbReference>
<proteinExistence type="predicted"/>
<dbReference type="Gene3D" id="3.30.1330.60">
    <property type="entry name" value="OmpA-like domain"/>
    <property type="match status" value="1"/>
</dbReference>
<protein>
    <recommendedName>
        <fullName evidence="2">OmpA-like domain-containing protein</fullName>
    </recommendedName>
</protein>
<gene>
    <name evidence="3" type="ORF">A1D18_05760</name>
</gene>
<evidence type="ECO:0000313" key="3">
    <source>
        <dbReference type="EMBL" id="OIZ94345.1"/>
    </source>
</evidence>
<dbReference type="Pfam" id="PF00691">
    <property type="entry name" value="OmpA"/>
    <property type="match status" value="1"/>
</dbReference>
<evidence type="ECO:0000256" key="1">
    <source>
        <dbReference type="PROSITE-ProRule" id="PRU00473"/>
    </source>
</evidence>
<evidence type="ECO:0000259" key="2">
    <source>
        <dbReference type="PROSITE" id="PS51123"/>
    </source>
</evidence>
<name>A0A1J8NG93_9COXI</name>
<evidence type="ECO:0000313" key="4">
    <source>
        <dbReference type="Proteomes" id="UP000183924"/>
    </source>
</evidence>
<dbReference type="SUPFAM" id="SSF103088">
    <property type="entry name" value="OmpA-like"/>
    <property type="match status" value="1"/>
</dbReference>
<sequence length="173" mass="19142">MKTSLLFFYCFLIITLFALVGCAANQSLDRTPIEQAAKNAKKKNVLPHSSVIQVIQAADQLRIIVFSDVCFRSNGNLTVNCAQQLSQTIKLIKSYGDGLIQVVGYSDDLYDPRTATAITQDQAEVITSFLWSHGIGAQRLRTIGYGGHDFIASNRNVKASSFNRRVEIILVKN</sequence>
<dbReference type="PANTHER" id="PTHR30329:SF21">
    <property type="entry name" value="LIPOPROTEIN YIAD-RELATED"/>
    <property type="match status" value="1"/>
</dbReference>
<organism evidence="3 4">
    <name type="scientific">Candidatus Rickettsiella isopodorum</name>
    <dbReference type="NCBI Taxonomy" id="1225476"/>
    <lineage>
        <taxon>Bacteria</taxon>
        <taxon>Pseudomonadati</taxon>
        <taxon>Pseudomonadota</taxon>
        <taxon>Gammaproteobacteria</taxon>
        <taxon>Legionellales</taxon>
        <taxon>Coxiellaceae</taxon>
        <taxon>Rickettsiella</taxon>
    </lineage>
</organism>
<dbReference type="GO" id="GO:0016020">
    <property type="term" value="C:membrane"/>
    <property type="evidence" value="ECO:0007669"/>
    <property type="project" value="UniProtKB-UniRule"/>
</dbReference>